<proteinExistence type="predicted"/>
<evidence type="ECO:0000313" key="1">
    <source>
        <dbReference type="EMBL" id="AAS18102.1"/>
    </source>
</evidence>
<dbReference type="EMBL" id="AY521625">
    <property type="protein sequence ID" value="AAS18102.1"/>
    <property type="molecule type" value="Genomic_DNA"/>
</dbReference>
<sequence>MRFKSPFLLILAILYVHCEEDFDYYEKNDPNAYEYGDVYERSEGIEYNVYYKCKKCLRPNVTTEGFSVKMQRLQRKAFLSFDYYGTSKMQRNHAGEVIKYANNDTWIKTLKNGLTIPDGYTCNTKCGPWSYNVHWCQATAENTWYKCALPGKDSYGRICEEIYKDMLYQVYCYVENRNSYWAHNGGTWGYTHPPLCFPSHESCKYIGAGDGYLDS</sequence>
<gene>
    <name evidence="1" type="ORF">ORF087R</name>
</gene>
<evidence type="ECO:0000313" key="2">
    <source>
        <dbReference type="Proteomes" id="UP000172127"/>
    </source>
</evidence>
<protein>
    <submittedName>
        <fullName evidence="1">Uncharacterized protein</fullName>
    </submittedName>
</protein>
<organism evidence="1 2">
    <name type="scientific">Singapore grouper iridovirus</name>
    <dbReference type="NCBI Taxonomy" id="262968"/>
    <lineage>
        <taxon>Viruses</taxon>
        <taxon>Varidnaviria</taxon>
        <taxon>Bamfordvirae</taxon>
        <taxon>Nucleocytoviricota</taxon>
        <taxon>Megaviricetes</taxon>
        <taxon>Pimascovirales</taxon>
        <taxon>Pimascovirales incertae sedis</taxon>
        <taxon>Iridoviridae</taxon>
        <taxon>Alphairidovirinae</taxon>
        <taxon>Ranavirus</taxon>
        <taxon>Ranavirus epinephelus1</taxon>
    </lineage>
</organism>
<dbReference type="RefSeq" id="YP_164182.1">
    <property type="nucleotide sequence ID" value="NC_006549.1"/>
</dbReference>
<accession>Q5YFH8</accession>
<reference evidence="1 2" key="1">
    <citation type="journal article" date="2004" name="J. Virol.">
        <title>Functional genomics analysis of Singapore grouper iridovirus: complete sequence determination and proteomic analysis.</title>
        <authorList>
            <person name="Song W.J."/>
            <person name="Qin Q.W."/>
            <person name="Qiu J."/>
            <person name="Huang C.H."/>
            <person name="Wang F."/>
            <person name="Hew C.L."/>
        </authorList>
    </citation>
    <scope>NUCLEOTIDE SEQUENCE [LARGE SCALE GENOMIC DNA]</scope>
</reference>
<name>Q5YFH8_9VIRU</name>
<keyword evidence="2" id="KW-1185">Reference proteome</keyword>
<dbReference type="Proteomes" id="UP000172127">
    <property type="component" value="Segment"/>
</dbReference>
<dbReference type="KEGG" id="vg:3197058"/>
<dbReference type="GeneID" id="3197058"/>